<dbReference type="InterPro" id="IPR036188">
    <property type="entry name" value="FAD/NAD-bd_sf"/>
</dbReference>
<sequence>MPGENHIVVIGGSFGGIGVAQNVLASIPNVKITLINTSKDWYFNIAAARILSKPNSTPLDKIIFPIKDNFFSKYSATQFEFIHATATSLDTKAKTVTLSTSQSITYDYLVIATGSHTAAVVSGIPFKQPITDTLHDSIQSAQTRIANASTIVIGGSGAAAIEMAGELAEGYPNKKVTVISGSARLLPVLGEKASAVALKRLHKLGVKVLLGVRVLENNQSGKKGPIELDTGKVIEADLYIPAVGVIPNNSFIPPALLDAAGYLITSPEQTVSSPAVSGVYGIGDITNNPSKMASTITQQIAVTVANLKNDIEKTGTRKAFKPEKTTLVIPIGSKGGVAEMGDFGGIVLWSWLVSLIKGNFFISLAFTISGLKKQ</sequence>
<dbReference type="Proteomes" id="UP000256645">
    <property type="component" value="Unassembled WGS sequence"/>
</dbReference>
<dbReference type="PRINTS" id="PR00368">
    <property type="entry name" value="FADPNR"/>
</dbReference>
<comment type="similarity">
    <text evidence="1">Belongs to the FAD-dependent oxidoreductase family.</text>
</comment>
<protein>
    <recommendedName>
        <fullName evidence="6">FAD/NAD(P)-binding domain-containing protein</fullName>
    </recommendedName>
</protein>
<proteinExistence type="inferred from homology"/>
<dbReference type="STRING" id="1849047.A0A3D8S973"/>
<dbReference type="SUPFAM" id="SSF51905">
    <property type="entry name" value="FAD/NAD(P)-binding domain"/>
    <property type="match status" value="1"/>
</dbReference>
<keyword evidence="8" id="KW-1185">Reference proteome</keyword>
<keyword evidence="5" id="KW-1133">Transmembrane helix</keyword>
<evidence type="ECO:0000256" key="1">
    <source>
        <dbReference type="ARBA" id="ARBA00006442"/>
    </source>
</evidence>
<evidence type="ECO:0000256" key="3">
    <source>
        <dbReference type="ARBA" id="ARBA00022827"/>
    </source>
</evidence>
<dbReference type="InterPro" id="IPR023753">
    <property type="entry name" value="FAD/NAD-binding_dom"/>
</dbReference>
<dbReference type="GO" id="GO:0005737">
    <property type="term" value="C:cytoplasm"/>
    <property type="evidence" value="ECO:0007669"/>
    <property type="project" value="TreeGrafter"/>
</dbReference>
<keyword evidence="5" id="KW-0812">Transmembrane</keyword>
<evidence type="ECO:0000259" key="6">
    <source>
        <dbReference type="Pfam" id="PF07992"/>
    </source>
</evidence>
<dbReference type="Pfam" id="PF07992">
    <property type="entry name" value="Pyr_redox_2"/>
    <property type="match status" value="1"/>
</dbReference>
<evidence type="ECO:0000256" key="4">
    <source>
        <dbReference type="ARBA" id="ARBA00023002"/>
    </source>
</evidence>
<evidence type="ECO:0000256" key="2">
    <source>
        <dbReference type="ARBA" id="ARBA00022630"/>
    </source>
</evidence>
<reference evidence="7 8" key="1">
    <citation type="journal article" date="2018" name="IMA Fungus">
        <title>IMA Genome-F 9: Draft genome sequence of Annulohypoxylon stygium, Aspergillus mulundensis, Berkeleyomyces basicola (syn. Thielaviopsis basicola), Ceratocystis smalleyi, two Cercospora beticola strains, Coleophoma cylindrospora, Fusarium fracticaudum, Phialophora cf. hyalina, and Morchella septimelata.</title>
        <authorList>
            <person name="Wingfield B.D."/>
            <person name="Bills G.F."/>
            <person name="Dong Y."/>
            <person name="Huang W."/>
            <person name="Nel W.J."/>
            <person name="Swalarsk-Parry B.S."/>
            <person name="Vaghefi N."/>
            <person name="Wilken P.M."/>
            <person name="An Z."/>
            <person name="de Beer Z.W."/>
            <person name="De Vos L."/>
            <person name="Chen L."/>
            <person name="Duong T.A."/>
            <person name="Gao Y."/>
            <person name="Hammerbacher A."/>
            <person name="Kikkert J.R."/>
            <person name="Li Y."/>
            <person name="Li H."/>
            <person name="Li K."/>
            <person name="Li Q."/>
            <person name="Liu X."/>
            <person name="Ma X."/>
            <person name="Naidoo K."/>
            <person name="Pethybridge S.J."/>
            <person name="Sun J."/>
            <person name="Steenkamp E.T."/>
            <person name="van der Nest M.A."/>
            <person name="van Wyk S."/>
            <person name="Wingfield M.J."/>
            <person name="Xiong C."/>
            <person name="Yue Q."/>
            <person name="Zhang X."/>
        </authorList>
    </citation>
    <scope>NUCLEOTIDE SEQUENCE [LARGE SCALE GENOMIC DNA]</scope>
    <source>
        <strain evidence="7 8">BP6252</strain>
    </source>
</reference>
<comment type="caution">
    <text evidence="7">The sequence shown here is derived from an EMBL/GenBank/DDBJ whole genome shotgun (WGS) entry which is preliminary data.</text>
</comment>
<dbReference type="PANTHER" id="PTHR43735:SF3">
    <property type="entry name" value="FERROPTOSIS SUPPRESSOR PROTEIN 1"/>
    <property type="match status" value="1"/>
</dbReference>
<organism evidence="7 8">
    <name type="scientific">Coleophoma cylindrospora</name>
    <dbReference type="NCBI Taxonomy" id="1849047"/>
    <lineage>
        <taxon>Eukaryota</taxon>
        <taxon>Fungi</taxon>
        <taxon>Dikarya</taxon>
        <taxon>Ascomycota</taxon>
        <taxon>Pezizomycotina</taxon>
        <taxon>Leotiomycetes</taxon>
        <taxon>Helotiales</taxon>
        <taxon>Dermateaceae</taxon>
        <taxon>Coleophoma</taxon>
    </lineage>
</organism>
<dbReference type="GO" id="GO:0004174">
    <property type="term" value="F:electron-transferring-flavoprotein dehydrogenase activity"/>
    <property type="evidence" value="ECO:0007669"/>
    <property type="project" value="TreeGrafter"/>
</dbReference>
<keyword evidence="5" id="KW-0472">Membrane</keyword>
<dbReference type="Gene3D" id="3.50.50.100">
    <property type="match status" value="1"/>
</dbReference>
<gene>
    <name evidence="7" type="ORF">BP6252_03450</name>
</gene>
<evidence type="ECO:0000256" key="5">
    <source>
        <dbReference type="SAM" id="Phobius"/>
    </source>
</evidence>
<name>A0A3D8S973_9HELO</name>
<evidence type="ECO:0000313" key="8">
    <source>
        <dbReference type="Proteomes" id="UP000256645"/>
    </source>
</evidence>
<dbReference type="AlphaFoldDB" id="A0A3D8S973"/>
<keyword evidence="3" id="KW-0274">FAD</keyword>
<feature type="domain" description="FAD/NAD(P)-binding" evidence="6">
    <location>
        <begin position="6"/>
        <end position="291"/>
    </location>
</feature>
<keyword evidence="2" id="KW-0285">Flavoprotein</keyword>
<feature type="transmembrane region" description="Helical" evidence="5">
    <location>
        <begin position="348"/>
        <end position="371"/>
    </location>
</feature>
<dbReference type="EMBL" id="PDLM01000003">
    <property type="protein sequence ID" value="RDW82338.1"/>
    <property type="molecule type" value="Genomic_DNA"/>
</dbReference>
<dbReference type="OrthoDB" id="202203at2759"/>
<dbReference type="PANTHER" id="PTHR43735">
    <property type="entry name" value="APOPTOSIS-INDUCING FACTOR 1"/>
    <property type="match status" value="1"/>
</dbReference>
<evidence type="ECO:0000313" key="7">
    <source>
        <dbReference type="EMBL" id="RDW82338.1"/>
    </source>
</evidence>
<dbReference type="GO" id="GO:0050660">
    <property type="term" value="F:flavin adenine dinucleotide binding"/>
    <property type="evidence" value="ECO:0007669"/>
    <property type="project" value="TreeGrafter"/>
</dbReference>
<accession>A0A3D8S973</accession>
<keyword evidence="4" id="KW-0560">Oxidoreductase</keyword>